<keyword evidence="3" id="KW-1185">Reference proteome</keyword>
<protein>
    <submittedName>
        <fullName evidence="2">Uncharacterized protein</fullName>
    </submittedName>
</protein>
<dbReference type="AlphaFoldDB" id="A0A8S3ZIW5"/>
<feature type="non-terminal residue" evidence="2">
    <location>
        <position position="1"/>
    </location>
</feature>
<evidence type="ECO:0000256" key="1">
    <source>
        <dbReference type="SAM" id="Coils"/>
    </source>
</evidence>
<feature type="non-terminal residue" evidence="2">
    <location>
        <position position="71"/>
    </location>
</feature>
<name>A0A8S3ZIW5_9EUPU</name>
<organism evidence="2 3">
    <name type="scientific">Candidula unifasciata</name>
    <dbReference type="NCBI Taxonomy" id="100452"/>
    <lineage>
        <taxon>Eukaryota</taxon>
        <taxon>Metazoa</taxon>
        <taxon>Spiralia</taxon>
        <taxon>Lophotrochozoa</taxon>
        <taxon>Mollusca</taxon>
        <taxon>Gastropoda</taxon>
        <taxon>Heterobranchia</taxon>
        <taxon>Euthyneura</taxon>
        <taxon>Panpulmonata</taxon>
        <taxon>Eupulmonata</taxon>
        <taxon>Stylommatophora</taxon>
        <taxon>Helicina</taxon>
        <taxon>Helicoidea</taxon>
        <taxon>Geomitridae</taxon>
        <taxon>Candidula</taxon>
    </lineage>
</organism>
<dbReference type="OrthoDB" id="6141383at2759"/>
<dbReference type="Proteomes" id="UP000678393">
    <property type="component" value="Unassembled WGS sequence"/>
</dbReference>
<gene>
    <name evidence="2" type="ORF">CUNI_LOCUS12630</name>
</gene>
<sequence length="71" mass="8315">VSETEGQNHNLASELSKLQSENAKLKVLVSQKEKEILHLQVPDKDMMHQIRILEDEMTMLRTQSRRLTEEK</sequence>
<proteinExistence type="predicted"/>
<dbReference type="EMBL" id="CAJHNH020002558">
    <property type="protein sequence ID" value="CAG5127072.1"/>
    <property type="molecule type" value="Genomic_DNA"/>
</dbReference>
<evidence type="ECO:0000313" key="2">
    <source>
        <dbReference type="EMBL" id="CAG5127072.1"/>
    </source>
</evidence>
<comment type="caution">
    <text evidence="2">The sequence shown here is derived from an EMBL/GenBank/DDBJ whole genome shotgun (WGS) entry which is preliminary data.</text>
</comment>
<keyword evidence="1" id="KW-0175">Coiled coil</keyword>
<reference evidence="2" key="1">
    <citation type="submission" date="2021-04" db="EMBL/GenBank/DDBJ databases">
        <authorList>
            <consortium name="Molecular Ecology Group"/>
        </authorList>
    </citation>
    <scope>NUCLEOTIDE SEQUENCE</scope>
</reference>
<evidence type="ECO:0000313" key="3">
    <source>
        <dbReference type="Proteomes" id="UP000678393"/>
    </source>
</evidence>
<accession>A0A8S3ZIW5</accession>
<feature type="coiled-coil region" evidence="1">
    <location>
        <begin position="1"/>
        <end position="70"/>
    </location>
</feature>